<reference evidence="2 3" key="1">
    <citation type="journal article" date="2016" name="Mol. Biol. Evol.">
        <title>Comparative Genomics of Early-Diverging Mushroom-Forming Fungi Provides Insights into the Origins of Lignocellulose Decay Capabilities.</title>
        <authorList>
            <person name="Nagy L.G."/>
            <person name="Riley R."/>
            <person name="Tritt A."/>
            <person name="Adam C."/>
            <person name="Daum C."/>
            <person name="Floudas D."/>
            <person name="Sun H."/>
            <person name="Yadav J.S."/>
            <person name="Pangilinan J."/>
            <person name="Larsson K.H."/>
            <person name="Matsuura K."/>
            <person name="Barry K."/>
            <person name="Labutti K."/>
            <person name="Kuo R."/>
            <person name="Ohm R.A."/>
            <person name="Bhattacharya S.S."/>
            <person name="Shirouzu T."/>
            <person name="Yoshinaga Y."/>
            <person name="Martin F.M."/>
            <person name="Grigoriev I.V."/>
            <person name="Hibbett D.S."/>
        </authorList>
    </citation>
    <scope>NUCLEOTIDE SEQUENCE [LARGE SCALE GENOMIC DNA]</scope>
    <source>
        <strain evidence="2 3">93-53</strain>
    </source>
</reference>
<keyword evidence="3" id="KW-1185">Reference proteome</keyword>
<feature type="non-terminal residue" evidence="2">
    <location>
        <position position="91"/>
    </location>
</feature>
<organism evidence="2 3">
    <name type="scientific">Laetiporus sulphureus 93-53</name>
    <dbReference type="NCBI Taxonomy" id="1314785"/>
    <lineage>
        <taxon>Eukaryota</taxon>
        <taxon>Fungi</taxon>
        <taxon>Dikarya</taxon>
        <taxon>Basidiomycota</taxon>
        <taxon>Agaricomycotina</taxon>
        <taxon>Agaricomycetes</taxon>
        <taxon>Polyporales</taxon>
        <taxon>Laetiporus</taxon>
    </lineage>
</organism>
<dbReference type="EMBL" id="KV427622">
    <property type="protein sequence ID" value="KZT06765.1"/>
    <property type="molecule type" value="Genomic_DNA"/>
</dbReference>
<proteinExistence type="predicted"/>
<keyword evidence="1" id="KW-1133">Transmembrane helix</keyword>
<dbReference type="AlphaFoldDB" id="A0A165ED07"/>
<name>A0A165ED07_9APHY</name>
<feature type="transmembrane region" description="Helical" evidence="1">
    <location>
        <begin position="12"/>
        <end position="31"/>
    </location>
</feature>
<protein>
    <submittedName>
        <fullName evidence="2">Uncharacterized protein</fullName>
    </submittedName>
</protein>
<evidence type="ECO:0000256" key="1">
    <source>
        <dbReference type="SAM" id="Phobius"/>
    </source>
</evidence>
<dbReference type="OrthoDB" id="2561686at2759"/>
<keyword evidence="1" id="KW-0812">Transmembrane</keyword>
<evidence type="ECO:0000313" key="2">
    <source>
        <dbReference type="EMBL" id="KZT06765.1"/>
    </source>
</evidence>
<sequence length="91" mass="9749">SLTAALTDLMHALAAIGTSLLNSALAVLQFFLALGQELLNGVLQLVHAVVGFGIDLFQTIFGFFTTHFIFTALLLIGGVYYWYTVRGGGAR</sequence>
<keyword evidence="1" id="KW-0472">Membrane</keyword>
<feature type="non-terminal residue" evidence="2">
    <location>
        <position position="1"/>
    </location>
</feature>
<accession>A0A165ED07</accession>
<dbReference type="InParanoid" id="A0A165ED07"/>
<dbReference type="Proteomes" id="UP000076871">
    <property type="component" value="Unassembled WGS sequence"/>
</dbReference>
<evidence type="ECO:0000313" key="3">
    <source>
        <dbReference type="Proteomes" id="UP000076871"/>
    </source>
</evidence>
<feature type="transmembrane region" description="Helical" evidence="1">
    <location>
        <begin position="60"/>
        <end position="83"/>
    </location>
</feature>
<gene>
    <name evidence="2" type="ORF">LAESUDRAFT_636580</name>
</gene>
<dbReference type="GeneID" id="63820489"/>
<dbReference type="RefSeq" id="XP_040764505.1">
    <property type="nucleotide sequence ID" value="XM_040903458.1"/>
</dbReference>